<evidence type="ECO:0000313" key="4">
    <source>
        <dbReference type="Proteomes" id="UP001642360"/>
    </source>
</evidence>
<evidence type="ECO:0000256" key="1">
    <source>
        <dbReference type="ARBA" id="ARBA00006801"/>
    </source>
</evidence>
<dbReference type="Proteomes" id="UP001642360">
    <property type="component" value="Unassembled WGS sequence"/>
</dbReference>
<organism evidence="3 4">
    <name type="scientific">Ilex paraguariensis</name>
    <name type="common">yerba mate</name>
    <dbReference type="NCBI Taxonomy" id="185542"/>
    <lineage>
        <taxon>Eukaryota</taxon>
        <taxon>Viridiplantae</taxon>
        <taxon>Streptophyta</taxon>
        <taxon>Embryophyta</taxon>
        <taxon>Tracheophyta</taxon>
        <taxon>Spermatophyta</taxon>
        <taxon>Magnoliopsida</taxon>
        <taxon>eudicotyledons</taxon>
        <taxon>Gunneridae</taxon>
        <taxon>Pentapetalae</taxon>
        <taxon>asterids</taxon>
        <taxon>campanulids</taxon>
        <taxon>Aquifoliales</taxon>
        <taxon>Aquifoliaceae</taxon>
        <taxon>Ilex</taxon>
    </lineage>
</organism>
<name>A0ABC8T4U9_9AQUA</name>
<dbReference type="Gene3D" id="2.60.120.650">
    <property type="entry name" value="Cupin"/>
    <property type="match status" value="1"/>
</dbReference>
<protein>
    <recommendedName>
        <fullName evidence="2">Cupin-like domain-containing protein</fullName>
    </recommendedName>
</protein>
<proteinExistence type="inferred from homology"/>
<dbReference type="PANTHER" id="PTHR12461">
    <property type="entry name" value="HYPOXIA-INDUCIBLE FACTOR 1 ALPHA INHIBITOR-RELATED"/>
    <property type="match status" value="1"/>
</dbReference>
<comment type="similarity">
    <text evidence="1">Belongs to the JARID1 histone demethylase family.</text>
</comment>
<comment type="caution">
    <text evidence="3">The sequence shown here is derived from an EMBL/GenBank/DDBJ whole genome shotgun (WGS) entry which is preliminary data.</text>
</comment>
<feature type="domain" description="Cupin-like" evidence="2">
    <location>
        <begin position="5"/>
        <end position="99"/>
    </location>
</feature>
<evidence type="ECO:0000259" key="2">
    <source>
        <dbReference type="Pfam" id="PF13621"/>
    </source>
</evidence>
<evidence type="ECO:0000313" key="3">
    <source>
        <dbReference type="EMBL" id="CAK9164448.1"/>
    </source>
</evidence>
<keyword evidence="4" id="KW-1185">Reference proteome</keyword>
<dbReference type="InterPro" id="IPR041667">
    <property type="entry name" value="Cupin_8"/>
</dbReference>
<feature type="non-terminal residue" evidence="3">
    <location>
        <position position="99"/>
    </location>
</feature>
<reference evidence="3 4" key="1">
    <citation type="submission" date="2024-02" db="EMBL/GenBank/DDBJ databases">
        <authorList>
            <person name="Vignale AGUSTIN F."/>
            <person name="Sosa J E."/>
            <person name="Modenutti C."/>
        </authorList>
    </citation>
    <scope>NUCLEOTIDE SEQUENCE [LARGE SCALE GENOMIC DNA]</scope>
</reference>
<gene>
    <name evidence="3" type="ORF">ILEXP_LOCUS33565</name>
</gene>
<dbReference type="Pfam" id="PF13621">
    <property type="entry name" value="Cupin_8"/>
    <property type="match status" value="1"/>
</dbReference>
<feature type="non-terminal residue" evidence="3">
    <location>
        <position position="1"/>
    </location>
</feature>
<dbReference type="EMBL" id="CAUOFW020004209">
    <property type="protein sequence ID" value="CAK9164448.1"/>
    <property type="molecule type" value="Genomic_DNA"/>
</dbReference>
<dbReference type="SUPFAM" id="SSF51197">
    <property type="entry name" value="Clavaminate synthase-like"/>
    <property type="match status" value="1"/>
</dbReference>
<dbReference type="PANTHER" id="PTHR12461:SF105">
    <property type="entry name" value="HYPOXIA-INDUCIBLE FACTOR 1-ALPHA INHIBITOR"/>
    <property type="match status" value="1"/>
</dbReference>
<sequence>VGKNYVSSEWKQELITFSEFLERIQSDDHSVPTYLAQHPLFDQASTPYYMDIKELRKDIVIPDYCYAGGGELRSLNAWFGPSGTVTPLHHDPHHNILAQ</sequence>
<accession>A0ABC8T4U9</accession>
<dbReference type="AlphaFoldDB" id="A0ABC8T4U9"/>